<dbReference type="GeneID" id="20038460"/>
<dbReference type="InterPro" id="IPR027417">
    <property type="entry name" value="P-loop_NTPase"/>
</dbReference>
<feature type="region of interest" description="Disordered" evidence="1">
    <location>
        <begin position="1194"/>
        <end position="1247"/>
    </location>
</feature>
<dbReference type="Gene3D" id="3.40.50.300">
    <property type="entry name" value="P-loop containing nucleotide triphosphate hydrolases"/>
    <property type="match status" value="1"/>
</dbReference>
<dbReference type="EMBL" id="KI965471">
    <property type="protein sequence ID" value="EUD66552.1"/>
    <property type="molecule type" value="Genomic_DNA"/>
</dbReference>
<proteinExistence type="predicted"/>
<dbReference type="VEuPathDB" id="PlasmoDB:C922_03186"/>
<evidence type="ECO:0000256" key="1">
    <source>
        <dbReference type="SAM" id="MobiDB-lite"/>
    </source>
</evidence>
<accession>W7A087</accession>
<evidence type="ECO:0000313" key="3">
    <source>
        <dbReference type="Proteomes" id="UP000030640"/>
    </source>
</evidence>
<dbReference type="Proteomes" id="UP000030640">
    <property type="component" value="Unassembled WGS sequence"/>
</dbReference>
<sequence length="1467" mass="170195">MNNYMPKSFDEILIHPKDKQTILDFFTHLIKFNNDPILSRELENLSSAKQTIDVQKLRNICVILGAPGSGKSTLIKYLCDKLNMRECHYESESQEHISWVRRTSEENEQYYHPYINFLLYANCQIGNTKKVTKKHGKKLDELKFAEKNKVCNMLLCQGIISNNKRKKKYEHRENCPLHKIFKTESGNSHPNVRMNKSVPLDAESGVKKKIVADLVEFSDMNGKIASVTLKLYSVYINLVSPTFRARRKIGSPRCLEGKEGFFPVAVSNQFNKMTHKNYTVGINLWKKMNKLLTSAHNLKRHILENEEEAHTLEKELIIGMFVDGNHSEYVVNSMQCSSNLREHIITNAKESSNLIKSVIDILRLCINLMEEVNDDFAFANTLREELTDFIERKKIRQRAEKFMSYGRSYHFFINGMEKNEMQRREVHNMVIFPNVWKGELRENSPSSIIDPLEREVNQFIESHRGKQIIPHLVETTNLKQCIEQHQRVSRELSKREKIIRALAGEEINHLWQYNTSQSYENNGIYDDTMAQECHTSRHALYLMALNDQFTHLINKFYVLNNIRGLSLCIFFLGNHLTEAVIINTTLVSYLKGQVASDLVRKNNFTKRGSEESSPIMPQFPLKEVGTKLVSPFAKSLGNFPTNCDEDHHVVYTKLRGILEGKKNPFEDETSLFTLPVNSAQTGGDLHHPEKARKKVANYCSELYKVNRRIASKLIKCNDLMEEMITHLDKDRDVKAKMLCALMEDIELNYTTMKWFIPNFLEKQMRRVISGSYLYREFVNLDLKKKREEEKQRNYYEEHFIGTRAILLDELPLTELEYSEDFRASCASSMDFIFNRVNHCKQQYIKYVREKKPVEKFPKCYAIHPMVIFINAFEQIRMVNTLLGIDINNSSYVSFVRLKKMHPLYLEKTLAERYYCRMINLNRNVKEVVKRLTHNCNGDIRSCFNALDLLNRIPNLNEMSLDEINNISLLCQNDVFSFARKVLYREDLGPDSLSMDRLSASTFYNFDTNYATWETHNRVTHGRISGSAVESHYPAVTTNSVEEAKNQPHKNTVHNSTFSFAPHTKMPLGSSSGHQTNRLTMLNEGKTHIQDKTYMELFTELDAKADMMSTTEKFQVLSLLKENYIYFYDSLPDMARLFSNLSVINYSFRGIDCSNFLMRKAHENIIDDVTRFVDDHFRLTYRYYIICNRNPQNPLDKAPPAQEVQGKAQEGLTKGRKGSAYSASTHPASGYATSGHTTSVHSASTHGVHPPCHVNTSFALKTNLMNKYYHHFSLVRKELYDRYIMIVLRRIANQPVNNSHDVAARYLFFLRGNYELFASFFPCYIMLIIQHWNSKHECKGTAVEGQAVQGQDVDRLFVLAPDETPHSDPFSLNKFGEMVHHFKSRGSGCDKAKEHATEIISFAETFITPKFIALFFPSYLKYLKEGTKQKQIVRNFVGNEAVSTETYFEMRSALRLHDMGLHSYFFEY</sequence>
<dbReference type="RefSeq" id="XP_008817000.1">
    <property type="nucleotide sequence ID" value="XM_008818778.1"/>
</dbReference>
<reference evidence="2 3" key="1">
    <citation type="submission" date="2013-02" db="EMBL/GenBank/DDBJ databases">
        <title>The Genome Sequence of Plasmodium inui San Antonio 1.</title>
        <authorList>
            <consortium name="The Broad Institute Genome Sequencing Platform"/>
            <consortium name="The Broad Institute Genome Sequencing Center for Infectious Disease"/>
            <person name="Neafsey D."/>
            <person name="Cheeseman I."/>
            <person name="Volkman S."/>
            <person name="Adams J."/>
            <person name="Walker B."/>
            <person name="Young S.K."/>
            <person name="Zeng Q."/>
            <person name="Gargeya S."/>
            <person name="Fitzgerald M."/>
            <person name="Haas B."/>
            <person name="Abouelleil A."/>
            <person name="Alvarado L."/>
            <person name="Arachchi H.M."/>
            <person name="Berlin A.M."/>
            <person name="Chapman S.B."/>
            <person name="Dewar J."/>
            <person name="Goldberg J."/>
            <person name="Griggs A."/>
            <person name="Gujja S."/>
            <person name="Hansen M."/>
            <person name="Howarth C."/>
            <person name="Imamovic A."/>
            <person name="Larimer J."/>
            <person name="McCowan C."/>
            <person name="Murphy C."/>
            <person name="Neiman D."/>
            <person name="Pearson M."/>
            <person name="Priest M."/>
            <person name="Roberts A."/>
            <person name="Saif S."/>
            <person name="Shea T."/>
            <person name="Sisk P."/>
            <person name="Sykes S."/>
            <person name="Wortman J."/>
            <person name="Nusbaum C."/>
            <person name="Birren B."/>
        </authorList>
    </citation>
    <scope>NUCLEOTIDE SEQUENCE [LARGE SCALE GENOMIC DNA]</scope>
    <source>
        <strain evidence="2 3">San Antonio 1</strain>
    </source>
</reference>
<dbReference type="SUPFAM" id="SSF52540">
    <property type="entry name" value="P-loop containing nucleoside triphosphate hydrolases"/>
    <property type="match status" value="1"/>
</dbReference>
<protein>
    <submittedName>
        <fullName evidence="2">Uncharacterized protein</fullName>
    </submittedName>
</protein>
<evidence type="ECO:0000313" key="2">
    <source>
        <dbReference type="EMBL" id="EUD66552.1"/>
    </source>
</evidence>
<name>W7A087_9APIC</name>
<feature type="compositionally biased region" description="Polar residues" evidence="1">
    <location>
        <begin position="1220"/>
        <end position="1244"/>
    </location>
</feature>
<keyword evidence="3" id="KW-1185">Reference proteome</keyword>
<gene>
    <name evidence="2" type="ORF">C922_03186</name>
</gene>
<dbReference type="OrthoDB" id="380368at2759"/>
<organism evidence="2 3">
    <name type="scientific">Plasmodium inui San Antonio 1</name>
    <dbReference type="NCBI Taxonomy" id="1237626"/>
    <lineage>
        <taxon>Eukaryota</taxon>
        <taxon>Sar</taxon>
        <taxon>Alveolata</taxon>
        <taxon>Apicomplexa</taxon>
        <taxon>Aconoidasida</taxon>
        <taxon>Haemosporida</taxon>
        <taxon>Plasmodiidae</taxon>
        <taxon>Plasmodium</taxon>
        <taxon>Plasmodium (Plasmodium)</taxon>
    </lineage>
</organism>